<dbReference type="EMBL" id="MF459646">
    <property type="protein sequence ID" value="ASU03521.1"/>
    <property type="molecule type" value="Genomic_DNA"/>
</dbReference>
<sequence>MKRRIYSNPEKLFSALTKRHAVKGDWLGRMAVKFEELGVAFPTTWSKEKRDDFIMTFLNTATVEDCGTKLSLMTAKEIGNDEALTILYDIIKAVSIT</sequence>
<evidence type="ECO:0000313" key="2">
    <source>
        <dbReference type="Proteomes" id="UP000225553"/>
    </source>
</evidence>
<dbReference type="Proteomes" id="UP000225553">
    <property type="component" value="Segment"/>
</dbReference>
<organism evidence="1 2">
    <name type="scientific">Erwinia phage vB_EamM_RisingSun</name>
    <dbReference type="NCBI Taxonomy" id="2026080"/>
    <lineage>
        <taxon>Viruses</taxon>
        <taxon>Duplodnaviria</taxon>
        <taxon>Heunggongvirae</taxon>
        <taxon>Uroviricota</taxon>
        <taxon>Caudoviricetes</taxon>
        <taxon>Chimalliviridae</taxon>
        <taxon>Risingsunvirus</taxon>
        <taxon>Risingsunvirus risingsun</taxon>
    </lineage>
</organism>
<protein>
    <submittedName>
        <fullName evidence="1">Uncharacterized protein</fullName>
    </submittedName>
</protein>
<proteinExistence type="predicted"/>
<keyword evidence="2" id="KW-1185">Reference proteome</keyword>
<gene>
    <name evidence="1" type="ORF">RISINGSUN_149</name>
</gene>
<evidence type="ECO:0000313" key="1">
    <source>
        <dbReference type="EMBL" id="ASU03521.1"/>
    </source>
</evidence>
<reference evidence="2" key="1">
    <citation type="submission" date="2017-07" db="EMBL/GenBank/DDBJ databases">
        <authorList>
            <person name="Putnam M.J."/>
            <person name="Sharma R."/>
            <person name="Kruger J.L."/>
            <person name="Berg J.A."/>
            <person name="Payne A.M."/>
            <person name="Fajardo C.P."/>
            <person name="Breakwell D.P."/>
            <person name="Hope S."/>
            <person name="Grose J.H."/>
        </authorList>
    </citation>
    <scope>NUCLEOTIDE SEQUENCE [LARGE SCALE GENOMIC DNA]</scope>
</reference>
<accession>A0A223LHM3</accession>
<name>A0A223LHM3_9CAUD</name>